<dbReference type="Proteomes" id="UP000542342">
    <property type="component" value="Unassembled WGS sequence"/>
</dbReference>
<accession>A0A7V8VDF3</accession>
<evidence type="ECO:0000259" key="1">
    <source>
        <dbReference type="Pfam" id="PF12728"/>
    </source>
</evidence>
<dbReference type="GO" id="GO:0003677">
    <property type="term" value="F:DNA binding"/>
    <property type="evidence" value="ECO:0007669"/>
    <property type="project" value="InterPro"/>
</dbReference>
<dbReference type="EMBL" id="JACEFB010000004">
    <property type="protein sequence ID" value="MBA2226004.1"/>
    <property type="molecule type" value="Genomic_DNA"/>
</dbReference>
<dbReference type="Pfam" id="PF12728">
    <property type="entry name" value="HTH_17"/>
    <property type="match status" value="1"/>
</dbReference>
<dbReference type="InterPro" id="IPR041657">
    <property type="entry name" value="HTH_17"/>
</dbReference>
<protein>
    <submittedName>
        <fullName evidence="2">Helix-turn-helix domain-containing protein</fullName>
    </submittedName>
</protein>
<evidence type="ECO:0000313" key="3">
    <source>
        <dbReference type="Proteomes" id="UP000542342"/>
    </source>
</evidence>
<dbReference type="NCBIfam" id="TIGR01764">
    <property type="entry name" value="excise"/>
    <property type="match status" value="1"/>
</dbReference>
<proteinExistence type="predicted"/>
<gene>
    <name evidence="2" type="ORF">H0921_07500</name>
</gene>
<comment type="caution">
    <text evidence="2">The sequence shown here is derived from an EMBL/GenBank/DDBJ whole genome shotgun (WGS) entry which is preliminary data.</text>
</comment>
<dbReference type="InterPro" id="IPR010093">
    <property type="entry name" value="SinI_DNA-bd"/>
</dbReference>
<keyword evidence="3" id="KW-1185">Reference proteome</keyword>
<dbReference type="AlphaFoldDB" id="A0A7V8VDF3"/>
<feature type="domain" description="Helix-turn-helix" evidence="1">
    <location>
        <begin position="83"/>
        <end position="130"/>
    </location>
</feature>
<reference evidence="2 3" key="1">
    <citation type="submission" date="2020-07" db="EMBL/GenBank/DDBJ databases">
        <title>Thermogemmata thermophila gen. nov., sp. nov., a novel moderate thermophilic planctomycete from a Kamchatka hot spring.</title>
        <authorList>
            <person name="Elcheninov A.G."/>
            <person name="Podosokorskaya O.A."/>
            <person name="Kovaleva O.L."/>
            <person name="Novikov A."/>
            <person name="Bonch-Osmolovskaya E.A."/>
            <person name="Toshchakov S.V."/>
            <person name="Kublanov I.V."/>
        </authorList>
    </citation>
    <scope>NUCLEOTIDE SEQUENCE [LARGE SCALE GENOMIC DNA]</scope>
    <source>
        <strain evidence="2 3">2918</strain>
    </source>
</reference>
<organism evidence="2 3">
    <name type="scientific">Thermogemmata fonticola</name>
    <dbReference type="NCBI Taxonomy" id="2755323"/>
    <lineage>
        <taxon>Bacteria</taxon>
        <taxon>Pseudomonadati</taxon>
        <taxon>Planctomycetota</taxon>
        <taxon>Planctomycetia</taxon>
        <taxon>Gemmatales</taxon>
        <taxon>Gemmataceae</taxon>
        <taxon>Thermogemmata</taxon>
    </lineage>
</organism>
<sequence length="154" mass="17436">MLGAFPATITPTPEDTRLAQEASQQLAKLLQGRKKNVRFRIQPTDKPEETVTLPLSILRLLADILSQMAKGNPVTLIPTHVELTTQQAADLLLVSRPYLIKLLDEGKIPYRMVGKHRRIRFDDLMAYKQKDDEERLKVLEELSALDQELGGMGY</sequence>
<evidence type="ECO:0000313" key="2">
    <source>
        <dbReference type="EMBL" id="MBA2226004.1"/>
    </source>
</evidence>
<name>A0A7V8VDF3_9BACT</name>